<dbReference type="EMBL" id="JAGPXD010000001">
    <property type="protein sequence ID" value="KAH7375065.1"/>
    <property type="molecule type" value="Genomic_DNA"/>
</dbReference>
<keyword evidence="3" id="KW-0732">Signal</keyword>
<feature type="chain" id="PRO_5035418377" evidence="3">
    <location>
        <begin position="17"/>
        <end position="901"/>
    </location>
</feature>
<dbReference type="NCBIfam" id="TIGR01180">
    <property type="entry name" value="aman2_put"/>
    <property type="match status" value="1"/>
</dbReference>
<dbReference type="FunFam" id="1.20.1050.60:FF:000002">
    <property type="entry name" value="Glycosyl hydrolase family 92"/>
    <property type="match status" value="1"/>
</dbReference>
<dbReference type="PANTHER" id="PTHR12143:SF44">
    <property type="entry name" value="GLYCOSYL HYDROLASE FAMILY 92 DOMAIN-CONTAINING PROTEIN"/>
    <property type="match status" value="1"/>
</dbReference>
<evidence type="ECO:0000259" key="4">
    <source>
        <dbReference type="Pfam" id="PF07971"/>
    </source>
</evidence>
<feature type="compositionally biased region" description="Low complexity" evidence="1">
    <location>
        <begin position="798"/>
        <end position="809"/>
    </location>
</feature>
<dbReference type="InterPro" id="IPR014718">
    <property type="entry name" value="GH-type_carb-bd"/>
</dbReference>
<protein>
    <submittedName>
        <fullName evidence="6">Glycosyl hydrolase</fullName>
    </submittedName>
</protein>
<feature type="signal peptide" evidence="3">
    <location>
        <begin position="1"/>
        <end position="16"/>
    </location>
</feature>
<dbReference type="Gene3D" id="1.20.1050.60">
    <property type="entry name" value="alpha-1,2-mannosidase"/>
    <property type="match status" value="1"/>
</dbReference>
<feature type="region of interest" description="Disordered" evidence="1">
    <location>
        <begin position="439"/>
        <end position="461"/>
    </location>
</feature>
<accession>A0A8K0X9K8</accession>
<dbReference type="GO" id="GO:0006516">
    <property type="term" value="P:glycoprotein catabolic process"/>
    <property type="evidence" value="ECO:0007669"/>
    <property type="project" value="TreeGrafter"/>
</dbReference>
<keyword evidence="2" id="KW-1133">Transmembrane helix</keyword>
<feature type="transmembrane region" description="Helical" evidence="2">
    <location>
        <begin position="813"/>
        <end position="833"/>
    </location>
</feature>
<dbReference type="GO" id="GO:0005975">
    <property type="term" value="P:carbohydrate metabolic process"/>
    <property type="evidence" value="ECO:0007669"/>
    <property type="project" value="InterPro"/>
</dbReference>
<dbReference type="Gene3D" id="2.70.98.10">
    <property type="match status" value="1"/>
</dbReference>
<sequence>MRSRDLLWLIAGVVSADTPDLTKFVKTDTGTIAGGNAFPGVSRPYGMAKLGPDLENGHDAYSGYLPDGEFIGFSMLHEHGTGGAPKYGVVNQMPIVGSIENPMITNTDTRNGPDETEVGYYKSTLGSGVVVELAAADRAGLYKYTFPSGGKDANVIVDVSHVLKSYRGQGLGQNYLGGTISVDDRRNGDIKYTGHGTYNMGWNRAGPWTVYFCGYFDKPAKFKTFIGKDLTSQDLSDYDEDALRESKDARVGAVFSFSDAEVTSRVGVSFISTDQACGNVDREIPADTTLDALREETRAVWNEQILSKFQTTDTDDRKRTQLYTALYFMNLLPQNKTGENPGWKSEEPYYDDIFTFWDTFRCTTSLMHIVHPTAYEEFIRSLIDTWRHEGYVSDARSSFWNGAVQAGSNSDNVLADAYVKGVRGKVNWNDGFAAMVKNAEVTPENNDDNRDPRGSTKEGRGALPDWLEYGYITSKFTRSITRAVEYSVNDFALYQVARGLKKQEEAEKYLNRSQNWRNQWNPDLKALGFSGFLGPREHDGFKDHDPLSCGGCYWGDLLYQGLSWEYSFNAHHDMGHLINLTGGPETFTKRLEKTFEQGAYQGNGAFGNTIFNPGNEPSFGTPYLYNFVKRQHLSVERSRYIAREYYKPAPNGLPGNSDAGAMESWLLWSMIGMYPLTGQTTFLIVSPWFEDLRIALAGGKELHITATGVDEDYHSWYVQSLKVNGKAWDRNWLAWSDVFAEGGTMEFVLGREPKEWDTGAPPPSPATGVAEWDGASGGSGDETNRPEGGSRGGEDGAHASPAPGSSSNLSTGATVGIVVGAIGASALLAGLLVKWCLGRRRSPAAEGNSGTSTPNLEARPSAWERVFQRRPLLAEQGHDDLEMDDQRPGNAPTAAYTDREP</sequence>
<dbReference type="Gene3D" id="3.30.2080.10">
    <property type="entry name" value="GH92 mannosidase domain"/>
    <property type="match status" value="1"/>
</dbReference>
<dbReference type="AlphaFoldDB" id="A0A8K0X9K8"/>
<dbReference type="InterPro" id="IPR005887">
    <property type="entry name" value="GH92_a_mannosidase_put"/>
</dbReference>
<dbReference type="OrthoDB" id="449263at2759"/>
<evidence type="ECO:0000313" key="7">
    <source>
        <dbReference type="Proteomes" id="UP000813385"/>
    </source>
</evidence>
<dbReference type="InterPro" id="IPR041371">
    <property type="entry name" value="GH92_N"/>
</dbReference>
<dbReference type="InterPro" id="IPR050883">
    <property type="entry name" value="PNGase"/>
</dbReference>
<dbReference type="Gene3D" id="1.20.1610.10">
    <property type="entry name" value="alpha-1,2-mannosidases domains"/>
    <property type="match status" value="1"/>
</dbReference>
<dbReference type="FunFam" id="3.30.2080.10:FF:000001">
    <property type="entry name" value="Alpha-1,2-mannosidase subfamily"/>
    <property type="match status" value="1"/>
</dbReference>
<dbReference type="GO" id="GO:0005634">
    <property type="term" value="C:nucleus"/>
    <property type="evidence" value="ECO:0007669"/>
    <property type="project" value="TreeGrafter"/>
</dbReference>
<reference evidence="6" key="1">
    <citation type="journal article" date="2021" name="Nat. Commun.">
        <title>Genetic determinants of endophytism in the Arabidopsis root mycobiome.</title>
        <authorList>
            <person name="Mesny F."/>
            <person name="Miyauchi S."/>
            <person name="Thiergart T."/>
            <person name="Pickel B."/>
            <person name="Atanasova L."/>
            <person name="Karlsson M."/>
            <person name="Huettel B."/>
            <person name="Barry K.W."/>
            <person name="Haridas S."/>
            <person name="Chen C."/>
            <person name="Bauer D."/>
            <person name="Andreopoulos W."/>
            <person name="Pangilinan J."/>
            <person name="LaButti K."/>
            <person name="Riley R."/>
            <person name="Lipzen A."/>
            <person name="Clum A."/>
            <person name="Drula E."/>
            <person name="Henrissat B."/>
            <person name="Kohler A."/>
            <person name="Grigoriev I.V."/>
            <person name="Martin F.M."/>
            <person name="Hacquard S."/>
        </authorList>
    </citation>
    <scope>NUCLEOTIDE SEQUENCE</scope>
    <source>
        <strain evidence="6">MPI-CAGE-AT-0016</strain>
    </source>
</reference>
<feature type="region of interest" description="Disordered" evidence="1">
    <location>
        <begin position="753"/>
        <end position="809"/>
    </location>
</feature>
<evidence type="ECO:0000256" key="3">
    <source>
        <dbReference type="SAM" id="SignalP"/>
    </source>
</evidence>
<feature type="compositionally biased region" description="Basic and acidic residues" evidence="1">
    <location>
        <begin position="447"/>
        <end position="460"/>
    </location>
</feature>
<dbReference type="FunFam" id="2.70.98.10:FF:000028">
    <property type="entry name" value="Alpha-1,2-mannosidase family protein (AFU_orthologue AFUA_5G10520)"/>
    <property type="match status" value="1"/>
</dbReference>
<dbReference type="InterPro" id="IPR012939">
    <property type="entry name" value="Glyco_hydro_92"/>
</dbReference>
<dbReference type="Pfam" id="PF17678">
    <property type="entry name" value="Glyco_hydro_92N"/>
    <property type="match status" value="1"/>
</dbReference>
<proteinExistence type="predicted"/>
<dbReference type="Proteomes" id="UP000813385">
    <property type="component" value="Unassembled WGS sequence"/>
</dbReference>
<keyword evidence="7" id="KW-1185">Reference proteome</keyword>
<organism evidence="6 7">
    <name type="scientific">Plectosphaerella cucumerina</name>
    <dbReference type="NCBI Taxonomy" id="40658"/>
    <lineage>
        <taxon>Eukaryota</taxon>
        <taxon>Fungi</taxon>
        <taxon>Dikarya</taxon>
        <taxon>Ascomycota</taxon>
        <taxon>Pezizomycotina</taxon>
        <taxon>Sordariomycetes</taxon>
        <taxon>Hypocreomycetidae</taxon>
        <taxon>Glomerellales</taxon>
        <taxon>Plectosphaerellaceae</taxon>
        <taxon>Plectosphaerella</taxon>
    </lineage>
</organism>
<dbReference type="SUPFAM" id="SSF48208">
    <property type="entry name" value="Six-hairpin glycosidases"/>
    <property type="match status" value="1"/>
</dbReference>
<evidence type="ECO:0000256" key="1">
    <source>
        <dbReference type="SAM" id="MobiDB-lite"/>
    </source>
</evidence>
<evidence type="ECO:0000256" key="2">
    <source>
        <dbReference type="SAM" id="Phobius"/>
    </source>
</evidence>
<feature type="domain" description="Glycosyl hydrolase family 92 N-terminal" evidence="5">
    <location>
        <begin position="25"/>
        <end position="269"/>
    </location>
</feature>
<feature type="domain" description="Glycosyl hydrolase family 92" evidence="4">
    <location>
        <begin position="275"/>
        <end position="750"/>
    </location>
</feature>
<keyword evidence="2" id="KW-0812">Transmembrane</keyword>
<dbReference type="Pfam" id="PF07971">
    <property type="entry name" value="Glyco_hydro_92"/>
    <property type="match status" value="1"/>
</dbReference>
<dbReference type="GO" id="GO:0030246">
    <property type="term" value="F:carbohydrate binding"/>
    <property type="evidence" value="ECO:0007669"/>
    <property type="project" value="InterPro"/>
</dbReference>
<evidence type="ECO:0000313" key="6">
    <source>
        <dbReference type="EMBL" id="KAH7375065.1"/>
    </source>
</evidence>
<evidence type="ECO:0000259" key="5">
    <source>
        <dbReference type="Pfam" id="PF17678"/>
    </source>
</evidence>
<comment type="caution">
    <text evidence="6">The sequence shown here is derived from an EMBL/GenBank/DDBJ whole genome shotgun (WGS) entry which is preliminary data.</text>
</comment>
<keyword evidence="6" id="KW-0378">Hydrolase</keyword>
<feature type="region of interest" description="Disordered" evidence="1">
    <location>
        <begin position="842"/>
        <end position="901"/>
    </location>
</feature>
<keyword evidence="2" id="KW-0472">Membrane</keyword>
<dbReference type="PANTHER" id="PTHR12143">
    <property type="entry name" value="PEPTIDE N-GLYCANASE PNGASE -RELATED"/>
    <property type="match status" value="1"/>
</dbReference>
<feature type="compositionally biased region" description="Basic and acidic residues" evidence="1">
    <location>
        <begin position="876"/>
        <end position="887"/>
    </location>
</feature>
<gene>
    <name evidence="6" type="ORF">B0T11DRAFT_5834</name>
</gene>
<dbReference type="GO" id="GO:0000224">
    <property type="term" value="F:peptide-N4-(N-acetyl-beta-glucosaminyl)asparagine amidase activity"/>
    <property type="evidence" value="ECO:0007669"/>
    <property type="project" value="TreeGrafter"/>
</dbReference>
<dbReference type="GO" id="GO:0005829">
    <property type="term" value="C:cytosol"/>
    <property type="evidence" value="ECO:0007669"/>
    <property type="project" value="TreeGrafter"/>
</dbReference>
<name>A0A8K0X9K8_9PEZI</name>
<dbReference type="InterPro" id="IPR008928">
    <property type="entry name" value="6-hairpin_glycosidase_sf"/>
</dbReference>